<protein>
    <recommendedName>
        <fullName evidence="4">DUF3892 domain-containing protein</fullName>
    </recommendedName>
</protein>
<sequence length="80" mass="8866">MNEKENNNMRIVKVKKNSDGDITDIMLNDGAVYSIDDAISMAKHGTILGVNVGQARNGREYLRSNPNGQENDNLDNLPTF</sequence>
<accession>A0ABQ5N9Z9</accession>
<dbReference type="EMBL" id="BRXR01000001">
    <property type="protein sequence ID" value="GLC32048.1"/>
    <property type="molecule type" value="Genomic_DNA"/>
</dbReference>
<feature type="compositionally biased region" description="Polar residues" evidence="1">
    <location>
        <begin position="64"/>
        <end position="80"/>
    </location>
</feature>
<keyword evidence="3" id="KW-1185">Reference proteome</keyword>
<evidence type="ECO:0000313" key="2">
    <source>
        <dbReference type="EMBL" id="GLC32048.1"/>
    </source>
</evidence>
<dbReference type="Proteomes" id="UP001208567">
    <property type="component" value="Unassembled WGS sequence"/>
</dbReference>
<dbReference type="Pfam" id="PF13031">
    <property type="entry name" value="DUF3892"/>
    <property type="match status" value="1"/>
</dbReference>
<name>A0ABQ5N9Z9_9CLOT</name>
<evidence type="ECO:0000313" key="3">
    <source>
        <dbReference type="Proteomes" id="UP001208567"/>
    </source>
</evidence>
<gene>
    <name evidence="2" type="ORF">bsdE14_34580</name>
</gene>
<evidence type="ECO:0000256" key="1">
    <source>
        <dbReference type="SAM" id="MobiDB-lite"/>
    </source>
</evidence>
<reference evidence="2 3" key="1">
    <citation type="journal article" date="2024" name="Int. J. Syst. Evol. Microbiol.">
        <title>Clostridium omnivorum sp. nov., isolated from anoxic soil under the treatment of reductive soil disinfestation.</title>
        <authorList>
            <person name="Ueki A."/>
            <person name="Tonouchi A."/>
            <person name="Kaku N."/>
            <person name="Honma S."/>
            <person name="Ueki K."/>
        </authorList>
    </citation>
    <scope>NUCLEOTIDE SEQUENCE [LARGE SCALE GENOMIC DNA]</scope>
    <source>
        <strain evidence="2 3">E14</strain>
    </source>
</reference>
<organism evidence="2 3">
    <name type="scientific">Clostridium omnivorum</name>
    <dbReference type="NCBI Taxonomy" id="1604902"/>
    <lineage>
        <taxon>Bacteria</taxon>
        <taxon>Bacillati</taxon>
        <taxon>Bacillota</taxon>
        <taxon>Clostridia</taxon>
        <taxon>Eubacteriales</taxon>
        <taxon>Clostridiaceae</taxon>
        <taxon>Clostridium</taxon>
    </lineage>
</organism>
<proteinExistence type="predicted"/>
<dbReference type="InterPro" id="IPR024997">
    <property type="entry name" value="DUF3892"/>
</dbReference>
<feature type="region of interest" description="Disordered" evidence="1">
    <location>
        <begin position="59"/>
        <end position="80"/>
    </location>
</feature>
<comment type="caution">
    <text evidence="2">The sequence shown here is derived from an EMBL/GenBank/DDBJ whole genome shotgun (WGS) entry which is preliminary data.</text>
</comment>
<evidence type="ECO:0008006" key="4">
    <source>
        <dbReference type="Google" id="ProtNLM"/>
    </source>
</evidence>